<keyword evidence="2" id="KW-0472">Membrane</keyword>
<keyword evidence="5" id="KW-1185">Reference proteome</keyword>
<feature type="region of interest" description="Disordered" evidence="1">
    <location>
        <begin position="145"/>
        <end position="189"/>
    </location>
</feature>
<dbReference type="InterPro" id="IPR016186">
    <property type="entry name" value="C-type_lectin-like/link_sf"/>
</dbReference>
<feature type="transmembrane region" description="Helical" evidence="2">
    <location>
        <begin position="66"/>
        <end position="88"/>
    </location>
</feature>
<evidence type="ECO:0000259" key="4">
    <source>
        <dbReference type="PROSITE" id="PS50041"/>
    </source>
</evidence>
<reference evidence="6" key="1">
    <citation type="submission" date="2025-08" db="UniProtKB">
        <authorList>
            <consortium name="RefSeq"/>
        </authorList>
    </citation>
    <scope>IDENTIFICATION</scope>
</reference>
<protein>
    <submittedName>
        <fullName evidence="6">C-type lectin domain family 10 member A isoform X1</fullName>
    </submittedName>
</protein>
<dbReference type="GeneID" id="106602160"/>
<dbReference type="Gene3D" id="1.20.5.1000">
    <property type="entry name" value="arf6 gtpase in complex with a specific effector, jip4"/>
    <property type="match status" value="1"/>
</dbReference>
<evidence type="ECO:0000256" key="2">
    <source>
        <dbReference type="SAM" id="Phobius"/>
    </source>
</evidence>
<dbReference type="InterPro" id="IPR016187">
    <property type="entry name" value="CTDL_fold"/>
</dbReference>
<keyword evidence="2" id="KW-1133">Transmembrane helix</keyword>
<dbReference type="PROSITE" id="PS50041">
    <property type="entry name" value="C_TYPE_LECTIN_2"/>
    <property type="match status" value="1"/>
</dbReference>
<sequence length="310" mass="35796">MSHPQVCVVCVCLCVCVRVCTCMLACMCECMHVCVCMCLCVWVCVHVCVLTSVCISSGPKDSGRTLYRMVAVSFGMLCVLQVTLNISLRLSFSCSDKERDQIKACYNTTGLAQDRDQPNTSRGILGLCTERDQCRKNRNQLERERVQLESERDQLESERDQLESERDQLESERDQLESERDQLQSERDQLKCERDQLEKTNQNQLQECYNAFTKDRDMMSDRVSLLINEKVTLEKGLSGCEKMCPEGWKKFGFNSCYYLSAEKKPWEYAEQDCLGRGAHLVIINSEEEQKFLNALRTISWIGLNERETWK</sequence>
<dbReference type="Pfam" id="PF00059">
    <property type="entry name" value="Lectin_C"/>
    <property type="match status" value="1"/>
</dbReference>
<dbReference type="SUPFAM" id="SSF56436">
    <property type="entry name" value="C-type lectin-like"/>
    <property type="match status" value="1"/>
</dbReference>
<evidence type="ECO:0000256" key="3">
    <source>
        <dbReference type="SAM" id="SignalP"/>
    </source>
</evidence>
<dbReference type="Proteomes" id="UP001652741">
    <property type="component" value="Chromosome ssa04"/>
</dbReference>
<feature type="chain" id="PRO_5046294945" evidence="3">
    <location>
        <begin position="23"/>
        <end position="310"/>
    </location>
</feature>
<dbReference type="RefSeq" id="XP_045572394.1">
    <property type="nucleotide sequence ID" value="XM_045716438.1"/>
</dbReference>
<keyword evidence="3" id="KW-0732">Signal</keyword>
<proteinExistence type="predicted"/>
<keyword evidence="2" id="KW-0812">Transmembrane</keyword>
<organism evidence="5 6">
    <name type="scientific">Salmo salar</name>
    <name type="common">Atlantic salmon</name>
    <dbReference type="NCBI Taxonomy" id="8030"/>
    <lineage>
        <taxon>Eukaryota</taxon>
        <taxon>Metazoa</taxon>
        <taxon>Chordata</taxon>
        <taxon>Craniata</taxon>
        <taxon>Vertebrata</taxon>
        <taxon>Euteleostomi</taxon>
        <taxon>Actinopterygii</taxon>
        <taxon>Neopterygii</taxon>
        <taxon>Teleostei</taxon>
        <taxon>Protacanthopterygii</taxon>
        <taxon>Salmoniformes</taxon>
        <taxon>Salmonidae</taxon>
        <taxon>Salmoninae</taxon>
        <taxon>Salmo</taxon>
    </lineage>
</organism>
<dbReference type="InterPro" id="IPR050111">
    <property type="entry name" value="C-type_lectin/snaclec_domain"/>
</dbReference>
<feature type="transmembrane region" description="Helical" evidence="2">
    <location>
        <begin position="32"/>
        <end position="54"/>
    </location>
</feature>
<feature type="domain" description="C-type lectin" evidence="4">
    <location>
        <begin position="256"/>
        <end position="310"/>
    </location>
</feature>
<dbReference type="PANTHER" id="PTHR22803">
    <property type="entry name" value="MANNOSE, PHOSPHOLIPASE, LECTIN RECEPTOR RELATED"/>
    <property type="match status" value="1"/>
</dbReference>
<evidence type="ECO:0000313" key="6">
    <source>
        <dbReference type="RefSeq" id="XP_045572394.1"/>
    </source>
</evidence>
<evidence type="ECO:0000313" key="5">
    <source>
        <dbReference type="Proteomes" id="UP001652741"/>
    </source>
</evidence>
<evidence type="ECO:0000256" key="1">
    <source>
        <dbReference type="SAM" id="MobiDB-lite"/>
    </source>
</evidence>
<dbReference type="InterPro" id="IPR001304">
    <property type="entry name" value="C-type_lectin-like"/>
</dbReference>
<feature type="signal peptide" evidence="3">
    <location>
        <begin position="1"/>
        <end position="22"/>
    </location>
</feature>
<accession>A0ABM3EN01</accession>
<dbReference type="Gene3D" id="3.10.100.10">
    <property type="entry name" value="Mannose-Binding Protein A, subunit A"/>
    <property type="match status" value="1"/>
</dbReference>
<gene>
    <name evidence="6" type="primary">LOC106602160</name>
</gene>
<name>A0ABM3EN01_SALSA</name>